<dbReference type="PANTHER" id="PTHR43646:SF2">
    <property type="entry name" value="GLYCOSYLTRANSFERASE 2-LIKE DOMAIN-CONTAINING PROTEIN"/>
    <property type="match status" value="1"/>
</dbReference>
<sequence>MIVRVSDIVVVIPAHDEAGQLGGCLASVAGAADAVAQVPVQVVVVADACTDDTVTVVPPTVRLVQIDDRNVGVARARGFAAVPSSEHTWFATTDGDSRVPADWLTTHLRHAATGVDAVIGTVEPDDWSDWPPAVARRFRDDYHARDGHRHVHGANLGVAASVYRAIGGFRGLVAHEDVDLVTRLVDHGARLEWSGGIPVRTSTRSDGRAPGGFAGYLQSLAEDEIGRPA</sequence>
<reference evidence="11 12" key="1">
    <citation type="submission" date="2017-01" db="EMBL/GenBank/DDBJ databases">
        <authorList>
            <person name="Mah S.A."/>
            <person name="Swanson W.J."/>
            <person name="Moy G.W."/>
            <person name="Vacquier V.D."/>
        </authorList>
    </citation>
    <scope>NUCLEOTIDE SEQUENCE [LARGE SCALE GENOMIC DNA]</scope>
    <source>
        <strain evidence="11 12">CPCC 203464</strain>
    </source>
</reference>
<dbReference type="PANTHER" id="PTHR43646">
    <property type="entry name" value="GLYCOSYLTRANSFERASE"/>
    <property type="match status" value="1"/>
</dbReference>
<name>A0A1N7G900_9NOCA</name>
<comment type="function">
    <text evidence="6">Catalyzes the glycosylation of 4,4'-diaponeurosporenoate, i.e. the esterification of glucose at the C1'' position with the carboxyl group of 4,4'-diaponeurosporenic acid, to form glycosyl-4,4'-diaponeurosporenoate. This is a step in the biosynthesis of staphyloxanthin, an orange pigment present in most staphylococci strains.</text>
</comment>
<evidence type="ECO:0000313" key="11">
    <source>
        <dbReference type="EMBL" id="SIS09028.1"/>
    </source>
</evidence>
<protein>
    <recommendedName>
        <fullName evidence="9">4,4'-diaponeurosporenoate glycosyltransferase</fullName>
    </recommendedName>
</protein>
<evidence type="ECO:0000256" key="4">
    <source>
        <dbReference type="ARBA" id="ARBA00022679"/>
    </source>
</evidence>
<evidence type="ECO:0000313" key="12">
    <source>
        <dbReference type="Proteomes" id="UP000186218"/>
    </source>
</evidence>
<dbReference type="Gene3D" id="3.90.550.10">
    <property type="entry name" value="Spore Coat Polysaccharide Biosynthesis Protein SpsA, Chain A"/>
    <property type="match status" value="1"/>
</dbReference>
<proteinExistence type="inferred from homology"/>
<keyword evidence="12" id="KW-1185">Reference proteome</keyword>
<keyword evidence="3" id="KW-0328">Glycosyltransferase</keyword>
<evidence type="ECO:0000256" key="9">
    <source>
        <dbReference type="ARBA" id="ARBA00040345"/>
    </source>
</evidence>
<evidence type="ECO:0000256" key="2">
    <source>
        <dbReference type="ARBA" id="ARBA00022475"/>
    </source>
</evidence>
<feature type="domain" description="Glycosyltransferase 2-like" evidence="10">
    <location>
        <begin position="10"/>
        <end position="138"/>
    </location>
</feature>
<keyword evidence="5" id="KW-0472">Membrane</keyword>
<dbReference type="SUPFAM" id="SSF53448">
    <property type="entry name" value="Nucleotide-diphospho-sugar transferases"/>
    <property type="match status" value="1"/>
</dbReference>
<evidence type="ECO:0000256" key="6">
    <source>
        <dbReference type="ARBA" id="ARBA00037281"/>
    </source>
</evidence>
<evidence type="ECO:0000256" key="7">
    <source>
        <dbReference type="ARBA" id="ARBA00037904"/>
    </source>
</evidence>
<comment type="subcellular location">
    <subcellularLocation>
        <location evidence="1">Cell membrane</location>
    </subcellularLocation>
</comment>
<dbReference type="InterPro" id="IPR029044">
    <property type="entry name" value="Nucleotide-diphossugar_trans"/>
</dbReference>
<evidence type="ECO:0000256" key="3">
    <source>
        <dbReference type="ARBA" id="ARBA00022676"/>
    </source>
</evidence>
<gene>
    <name evidence="11" type="ORF">SAMN05445060_2607</name>
</gene>
<dbReference type="GO" id="GO:0016757">
    <property type="term" value="F:glycosyltransferase activity"/>
    <property type="evidence" value="ECO:0007669"/>
    <property type="project" value="UniProtKB-KW"/>
</dbReference>
<dbReference type="Pfam" id="PF00535">
    <property type="entry name" value="Glycos_transf_2"/>
    <property type="match status" value="1"/>
</dbReference>
<dbReference type="AlphaFoldDB" id="A0A1N7G900"/>
<dbReference type="EMBL" id="FTNT01000007">
    <property type="protein sequence ID" value="SIS09028.1"/>
    <property type="molecule type" value="Genomic_DNA"/>
</dbReference>
<keyword evidence="2" id="KW-1003">Cell membrane</keyword>
<organism evidence="11 12">
    <name type="scientific">Williamsia sterculiae</name>
    <dbReference type="NCBI Taxonomy" id="1344003"/>
    <lineage>
        <taxon>Bacteria</taxon>
        <taxon>Bacillati</taxon>
        <taxon>Actinomycetota</taxon>
        <taxon>Actinomycetes</taxon>
        <taxon>Mycobacteriales</taxon>
        <taxon>Nocardiaceae</taxon>
        <taxon>Williamsia</taxon>
    </lineage>
</organism>
<accession>A0A1N7G900</accession>
<evidence type="ECO:0000256" key="8">
    <source>
        <dbReference type="ARBA" id="ARBA00038120"/>
    </source>
</evidence>
<evidence type="ECO:0000256" key="5">
    <source>
        <dbReference type="ARBA" id="ARBA00023136"/>
    </source>
</evidence>
<comment type="similarity">
    <text evidence="8">Belongs to the glycosyltransferase 2 family. CrtQ subfamily.</text>
</comment>
<dbReference type="InterPro" id="IPR001173">
    <property type="entry name" value="Glyco_trans_2-like"/>
</dbReference>
<keyword evidence="4 11" id="KW-0808">Transferase</keyword>
<comment type="pathway">
    <text evidence="7">Carotenoid biosynthesis; staphyloxanthin biosynthesis; staphyloxanthin from farnesyl diphosphate: step 4/5.</text>
</comment>
<dbReference type="STRING" id="1344003.SAMN05445060_2607"/>
<evidence type="ECO:0000256" key="1">
    <source>
        <dbReference type="ARBA" id="ARBA00004236"/>
    </source>
</evidence>
<dbReference type="Proteomes" id="UP000186218">
    <property type="component" value="Unassembled WGS sequence"/>
</dbReference>
<evidence type="ECO:0000259" key="10">
    <source>
        <dbReference type="Pfam" id="PF00535"/>
    </source>
</evidence>
<dbReference type="GO" id="GO:0005886">
    <property type="term" value="C:plasma membrane"/>
    <property type="evidence" value="ECO:0007669"/>
    <property type="project" value="UniProtKB-SubCell"/>
</dbReference>